<protein>
    <submittedName>
        <fullName evidence="6">Probable transcriptional regulator</fullName>
    </submittedName>
</protein>
<dbReference type="PROSITE" id="PS01124">
    <property type="entry name" value="HTH_ARAC_FAMILY_2"/>
    <property type="match status" value="1"/>
</dbReference>
<dbReference type="Proteomes" id="UP000000653">
    <property type="component" value="Chromosome"/>
</dbReference>
<dbReference type="Gene3D" id="2.60.120.10">
    <property type="entry name" value="Jelly Rolls"/>
    <property type="match status" value="1"/>
</dbReference>
<dbReference type="CDD" id="cd06124">
    <property type="entry name" value="cupin_NimR-like_N"/>
    <property type="match status" value="1"/>
</dbReference>
<proteinExistence type="predicted"/>
<dbReference type="Pfam" id="PF02311">
    <property type="entry name" value="AraC_binding"/>
    <property type="match status" value="1"/>
</dbReference>
<dbReference type="InterPro" id="IPR011051">
    <property type="entry name" value="RmlC_Cupin_sf"/>
</dbReference>
<dbReference type="SMART" id="SM00342">
    <property type="entry name" value="HTH_ARAC"/>
    <property type="match status" value="1"/>
</dbReference>
<dbReference type="Gene3D" id="1.10.10.60">
    <property type="entry name" value="Homeodomain-like"/>
    <property type="match status" value="1"/>
</dbReference>
<evidence type="ECO:0000256" key="3">
    <source>
        <dbReference type="ARBA" id="ARBA00023125"/>
    </source>
</evidence>
<dbReference type="InterPro" id="IPR018060">
    <property type="entry name" value="HTH_AraC"/>
</dbReference>
<evidence type="ECO:0000313" key="6">
    <source>
        <dbReference type="EMBL" id="ABJ10274.1"/>
    </source>
</evidence>
<dbReference type="InterPro" id="IPR018062">
    <property type="entry name" value="HTH_AraC-typ_CS"/>
</dbReference>
<dbReference type="InterPro" id="IPR003313">
    <property type="entry name" value="AraC-bd"/>
</dbReference>
<dbReference type="AlphaFoldDB" id="A0A0H2Z7L8"/>
<dbReference type="RefSeq" id="WP_003140583.1">
    <property type="nucleotide sequence ID" value="NC_008463.1"/>
</dbReference>
<dbReference type="SUPFAM" id="SSF51182">
    <property type="entry name" value="RmlC-like cupins"/>
    <property type="match status" value="1"/>
</dbReference>
<dbReference type="EMBL" id="CP000438">
    <property type="protein sequence ID" value="ABJ10274.1"/>
    <property type="molecule type" value="Genomic_DNA"/>
</dbReference>
<evidence type="ECO:0000256" key="1">
    <source>
        <dbReference type="ARBA" id="ARBA00022491"/>
    </source>
</evidence>
<evidence type="ECO:0000259" key="5">
    <source>
        <dbReference type="PROSITE" id="PS01124"/>
    </source>
</evidence>
<feature type="domain" description="HTH araC/xylS-type" evidence="5">
    <location>
        <begin position="157"/>
        <end position="257"/>
    </location>
</feature>
<dbReference type="PANTHER" id="PTHR11019:SF159">
    <property type="entry name" value="TRANSCRIPTIONAL REGULATOR-RELATED"/>
    <property type="match status" value="1"/>
</dbReference>
<name>A0A0H2Z7L8_PSEAB</name>
<dbReference type="GO" id="GO:0003700">
    <property type="term" value="F:DNA-binding transcription factor activity"/>
    <property type="evidence" value="ECO:0007669"/>
    <property type="project" value="InterPro"/>
</dbReference>
<sequence length="259" mass="28867">MPRYPYERVEDPDLARCPVVGLEVDSTGHRSDWHCHRRAQLLYMAAGSVTLYFAERICQLTSLQAAWLPAGVPHRTVLHGRFAYRSLYFEPSAFAELPDSVQVLEVGPLMRELILRMTGWAADLQLEGPHLTLLRALFDELASAPAHAASLPMPRDARALKVAEALLAQPALDWSIEAWGREVGASGRTLARLFTEQTGLGFSRWRTQARLFEARRRLAEGRSVTEVAHALGYASDSAFIAMYRRVCGQSPGRALRGLE</sequence>
<dbReference type="BioCyc" id="PAER208963:G1G74-4204-MONOMER"/>
<keyword evidence="1" id="KW-0678">Repressor</keyword>
<keyword evidence="4" id="KW-0804">Transcription</keyword>
<dbReference type="Pfam" id="PF12833">
    <property type="entry name" value="HTH_18"/>
    <property type="match status" value="1"/>
</dbReference>
<gene>
    <name evidence="6" type="ordered locus">PA14_50040</name>
</gene>
<evidence type="ECO:0000256" key="2">
    <source>
        <dbReference type="ARBA" id="ARBA00023015"/>
    </source>
</evidence>
<reference evidence="6 7" key="1">
    <citation type="journal article" date="2006" name="Genome Biol.">
        <title>Genomic analysis reveals that Pseudomonas aeruginosa virulence is combinatorial.</title>
        <authorList>
            <person name="Lee D.G."/>
            <person name="Urbach J.M."/>
            <person name="Wu G."/>
            <person name="Liberati N.T."/>
            <person name="Feinbaum R.L."/>
            <person name="Miyata S."/>
            <person name="Diggins L.T."/>
            <person name="He J."/>
            <person name="Saucier M."/>
            <person name="Deziel E."/>
            <person name="Friedman L."/>
            <person name="Li L."/>
            <person name="Grills G."/>
            <person name="Montgomery K."/>
            <person name="Kucherlapati R."/>
            <person name="Rahme L.G."/>
            <person name="Ausubel F.M."/>
        </authorList>
    </citation>
    <scope>NUCLEOTIDE SEQUENCE [LARGE SCALE GENOMIC DNA]</scope>
    <source>
        <strain evidence="6 7">UCBPP-PA14</strain>
    </source>
</reference>
<dbReference type="KEGG" id="pau:PA14_50040"/>
<dbReference type="GO" id="GO:0009893">
    <property type="term" value="P:positive regulation of metabolic process"/>
    <property type="evidence" value="ECO:0007669"/>
    <property type="project" value="UniProtKB-ARBA"/>
</dbReference>
<dbReference type="InterPro" id="IPR009057">
    <property type="entry name" value="Homeodomain-like_sf"/>
</dbReference>
<dbReference type="GO" id="GO:0043565">
    <property type="term" value="F:sequence-specific DNA binding"/>
    <property type="evidence" value="ECO:0007669"/>
    <property type="project" value="InterPro"/>
</dbReference>
<dbReference type="InterPro" id="IPR014710">
    <property type="entry name" value="RmlC-like_jellyroll"/>
</dbReference>
<dbReference type="HOGENOM" id="CLU_000445_87_2_6"/>
<evidence type="ECO:0000256" key="4">
    <source>
        <dbReference type="ARBA" id="ARBA00023163"/>
    </source>
</evidence>
<dbReference type="SUPFAM" id="SSF46689">
    <property type="entry name" value="Homeodomain-like"/>
    <property type="match status" value="1"/>
</dbReference>
<accession>A0A0H2Z7L8</accession>
<keyword evidence="3" id="KW-0238">DNA-binding</keyword>
<organism evidence="6 7">
    <name type="scientific">Pseudomonas aeruginosa (strain UCBPP-PA14)</name>
    <dbReference type="NCBI Taxonomy" id="208963"/>
    <lineage>
        <taxon>Bacteria</taxon>
        <taxon>Pseudomonadati</taxon>
        <taxon>Pseudomonadota</taxon>
        <taxon>Gammaproteobacteria</taxon>
        <taxon>Pseudomonadales</taxon>
        <taxon>Pseudomonadaceae</taxon>
        <taxon>Pseudomonas</taxon>
    </lineage>
</organism>
<dbReference type="FunFam" id="1.10.10.60:FF:000132">
    <property type="entry name" value="AraC family transcriptional regulator"/>
    <property type="match status" value="1"/>
</dbReference>
<evidence type="ECO:0000313" key="7">
    <source>
        <dbReference type="Proteomes" id="UP000000653"/>
    </source>
</evidence>
<dbReference type="PROSITE" id="PS00041">
    <property type="entry name" value="HTH_ARAC_FAMILY_1"/>
    <property type="match status" value="1"/>
</dbReference>
<keyword evidence="2" id="KW-0805">Transcription regulation</keyword>
<dbReference type="PANTHER" id="PTHR11019">
    <property type="entry name" value="HTH-TYPE TRANSCRIPTIONAL REGULATOR NIMR"/>
    <property type="match status" value="1"/>
</dbReference>